<dbReference type="PROSITE" id="PS51002">
    <property type="entry name" value="CYTB_NTER"/>
    <property type="match status" value="1"/>
</dbReference>
<evidence type="ECO:0000256" key="2">
    <source>
        <dbReference type="ARBA" id="ARBA00012951"/>
    </source>
</evidence>
<dbReference type="InterPro" id="IPR005797">
    <property type="entry name" value="Cyt_b/b6_N"/>
</dbReference>
<feature type="region of interest" description="Disordered" evidence="6">
    <location>
        <begin position="211"/>
        <end position="254"/>
    </location>
</feature>
<dbReference type="Gene3D" id="1.20.810.10">
    <property type="entry name" value="Cytochrome Bc1 Complex, Chain C"/>
    <property type="match status" value="1"/>
</dbReference>
<comment type="cofactor">
    <cofactor evidence="1">
        <name>heme</name>
        <dbReference type="ChEBI" id="CHEBI:30413"/>
    </cofactor>
</comment>
<feature type="domain" description="Cytochrome b/b6 N-terminal region profile" evidence="8">
    <location>
        <begin position="23"/>
        <end position="209"/>
    </location>
</feature>
<gene>
    <name evidence="9" type="ORF">GCM10009740_34760</name>
</gene>
<dbReference type="Proteomes" id="UP001501285">
    <property type="component" value="Unassembled WGS sequence"/>
</dbReference>
<dbReference type="InterPro" id="IPR027387">
    <property type="entry name" value="Cytb/b6-like_sf"/>
</dbReference>
<protein>
    <recommendedName>
        <fullName evidence="3">Cytochrome bc1 complex cytochrome b subunit</fullName>
        <ecNumber evidence="2">7.1.1.8</ecNumber>
    </recommendedName>
    <alternativeName>
        <fullName evidence="5">Cytochrome bc1 reductase complex subunit QcrB</fullName>
    </alternativeName>
</protein>
<organism evidence="9 10">
    <name type="scientific">Terrabacter terrae</name>
    <dbReference type="NCBI Taxonomy" id="318434"/>
    <lineage>
        <taxon>Bacteria</taxon>
        <taxon>Bacillati</taxon>
        <taxon>Actinomycetota</taxon>
        <taxon>Actinomycetes</taxon>
        <taxon>Micrococcales</taxon>
        <taxon>Intrasporangiaceae</taxon>
        <taxon>Terrabacter</taxon>
    </lineage>
</organism>
<reference evidence="9 10" key="1">
    <citation type="journal article" date="2019" name="Int. J. Syst. Evol. Microbiol.">
        <title>The Global Catalogue of Microorganisms (GCM) 10K type strain sequencing project: providing services to taxonomists for standard genome sequencing and annotation.</title>
        <authorList>
            <consortium name="The Broad Institute Genomics Platform"/>
            <consortium name="The Broad Institute Genome Sequencing Center for Infectious Disease"/>
            <person name="Wu L."/>
            <person name="Ma J."/>
        </authorList>
    </citation>
    <scope>NUCLEOTIDE SEQUENCE [LARGE SCALE GENOMIC DNA]</scope>
    <source>
        <strain evidence="9 10">JCM 14283</strain>
    </source>
</reference>
<keyword evidence="7" id="KW-0472">Membrane</keyword>
<proteinExistence type="predicted"/>
<evidence type="ECO:0000256" key="5">
    <source>
        <dbReference type="ARBA" id="ARBA00029568"/>
    </source>
</evidence>
<feature type="transmembrane region" description="Helical" evidence="7">
    <location>
        <begin position="90"/>
        <end position="108"/>
    </location>
</feature>
<evidence type="ECO:0000256" key="1">
    <source>
        <dbReference type="ARBA" id="ARBA00001971"/>
    </source>
</evidence>
<sequence>MSARPTESTRPVAGGSGTWTAKLTAWIEGLVPKGQWLPDRQPAYVASWVYVFGVACLASLVVVIVSGLVLTLGGVMWWHSSSVGHFVNSVHLWSVELFFATMVIHLWGKFFMAAWRGHRGLTWATGALAFFGSLGTAFTGYLIQTNFDSQWISTQAKDGLNAAGIGAYFNVMNVGQMVLWHVSLLPLVVGTIVGLHLLLVRRRGVVPPIGAEAPDRMMQPGPPLPPAAPEPSARRPVPDVSSDERARTSSGVRP</sequence>
<evidence type="ECO:0000256" key="4">
    <source>
        <dbReference type="ARBA" id="ARBA00029351"/>
    </source>
</evidence>
<evidence type="ECO:0000256" key="3">
    <source>
        <dbReference type="ARBA" id="ARBA00016116"/>
    </source>
</evidence>
<dbReference type="InterPro" id="IPR016174">
    <property type="entry name" value="Di-haem_cyt_TM"/>
</dbReference>
<keyword evidence="7" id="KW-0812">Transmembrane</keyword>
<evidence type="ECO:0000313" key="10">
    <source>
        <dbReference type="Proteomes" id="UP001501285"/>
    </source>
</evidence>
<evidence type="ECO:0000313" key="9">
    <source>
        <dbReference type="EMBL" id="GAA2039172.1"/>
    </source>
</evidence>
<dbReference type="Pfam" id="PF13631">
    <property type="entry name" value="Cytochrom_B_N_2"/>
    <property type="match status" value="1"/>
</dbReference>
<dbReference type="EMBL" id="BAAANB010000021">
    <property type="protein sequence ID" value="GAA2039172.1"/>
    <property type="molecule type" value="Genomic_DNA"/>
</dbReference>
<accession>A0ABN2UK44</accession>
<feature type="transmembrane region" description="Helical" evidence="7">
    <location>
        <begin position="120"/>
        <end position="143"/>
    </location>
</feature>
<comment type="catalytic activity">
    <reaction evidence="4">
        <text>a quinol + 2 Fe(III)-[cytochrome c](out) = a quinone + 2 Fe(II)-[cytochrome c](out) + 2 H(+)(out)</text>
        <dbReference type="Rhea" id="RHEA:11484"/>
        <dbReference type="Rhea" id="RHEA-COMP:10350"/>
        <dbReference type="Rhea" id="RHEA-COMP:14399"/>
        <dbReference type="ChEBI" id="CHEBI:15378"/>
        <dbReference type="ChEBI" id="CHEBI:24646"/>
        <dbReference type="ChEBI" id="CHEBI:29033"/>
        <dbReference type="ChEBI" id="CHEBI:29034"/>
        <dbReference type="ChEBI" id="CHEBI:132124"/>
        <dbReference type="EC" id="7.1.1.8"/>
    </reaction>
</comment>
<feature type="compositionally biased region" description="Basic and acidic residues" evidence="6">
    <location>
        <begin position="232"/>
        <end position="247"/>
    </location>
</feature>
<keyword evidence="10" id="KW-1185">Reference proteome</keyword>
<dbReference type="RefSeq" id="WP_343993667.1">
    <property type="nucleotide sequence ID" value="NZ_BAAANB010000021.1"/>
</dbReference>
<keyword evidence="7" id="KW-1133">Transmembrane helix</keyword>
<name>A0ABN2UK44_9MICO</name>
<feature type="transmembrane region" description="Helical" evidence="7">
    <location>
        <begin position="178"/>
        <end position="199"/>
    </location>
</feature>
<feature type="compositionally biased region" description="Pro residues" evidence="6">
    <location>
        <begin position="220"/>
        <end position="229"/>
    </location>
</feature>
<dbReference type="EC" id="7.1.1.8" evidence="2"/>
<comment type="caution">
    <text evidence="9">The sequence shown here is derived from an EMBL/GenBank/DDBJ whole genome shotgun (WGS) entry which is preliminary data.</text>
</comment>
<evidence type="ECO:0000256" key="7">
    <source>
        <dbReference type="SAM" id="Phobius"/>
    </source>
</evidence>
<evidence type="ECO:0000256" key="6">
    <source>
        <dbReference type="SAM" id="MobiDB-lite"/>
    </source>
</evidence>
<feature type="transmembrane region" description="Helical" evidence="7">
    <location>
        <begin position="48"/>
        <end position="78"/>
    </location>
</feature>
<dbReference type="SUPFAM" id="SSF81342">
    <property type="entry name" value="Transmembrane di-heme cytochromes"/>
    <property type="match status" value="1"/>
</dbReference>
<evidence type="ECO:0000259" key="8">
    <source>
        <dbReference type="PROSITE" id="PS51002"/>
    </source>
</evidence>